<keyword evidence="2 5" id="KW-0812">Transmembrane</keyword>
<feature type="transmembrane region" description="Helical" evidence="5">
    <location>
        <begin position="124"/>
        <end position="143"/>
    </location>
</feature>
<evidence type="ECO:0000256" key="1">
    <source>
        <dbReference type="ARBA" id="ARBA00004141"/>
    </source>
</evidence>
<comment type="subcellular location">
    <subcellularLocation>
        <location evidence="1">Membrane</location>
        <topology evidence="1">Multi-pass membrane protein</topology>
    </subcellularLocation>
</comment>
<evidence type="ECO:0000256" key="2">
    <source>
        <dbReference type="ARBA" id="ARBA00022692"/>
    </source>
</evidence>
<reference evidence="6 7" key="1">
    <citation type="submission" date="2018-07" db="EMBL/GenBank/DDBJ databases">
        <title>Genomic Encyclopedia of Type Strains, Phase IV (KMG-IV): sequencing the most valuable type-strain genomes for metagenomic binning, comparative biology and taxonomic classification.</title>
        <authorList>
            <person name="Goeker M."/>
        </authorList>
    </citation>
    <scope>NUCLEOTIDE SEQUENCE [LARGE SCALE GENOMIC DNA]</scope>
    <source>
        <strain evidence="6 7">DSM 44290</strain>
    </source>
</reference>
<feature type="transmembrane region" description="Helical" evidence="5">
    <location>
        <begin position="155"/>
        <end position="173"/>
    </location>
</feature>
<accession>A0A370HY99</accession>
<keyword evidence="4 5" id="KW-0472">Membrane</keyword>
<keyword evidence="3 5" id="KW-1133">Transmembrane helix</keyword>
<dbReference type="Pfam" id="PF13564">
    <property type="entry name" value="DoxX_2"/>
    <property type="match status" value="1"/>
</dbReference>
<evidence type="ECO:0000256" key="4">
    <source>
        <dbReference type="ARBA" id="ARBA00023136"/>
    </source>
</evidence>
<dbReference type="EMBL" id="QQBC01000010">
    <property type="protein sequence ID" value="RDI63468.1"/>
    <property type="molecule type" value="Genomic_DNA"/>
</dbReference>
<sequence length="183" mass="19625">MAIAGLTSSSWDTTVALVAPVPKFLALIRAGRGLSHSDRGGGQGGMTIAHTWPGWVATGLLWFLAVEFMLGAVTKFWSGPTLFGPAYSVKFPDWGWPAWFRFVVGAIEGACALLLAVPYHEARFLGSAVLILVLTGAVVTHIVNHHGPRESFAAPVHLVIMAIIALATWPAHWTDVFAPGRWS</sequence>
<organism evidence="6 7">
    <name type="scientific">Nocardia pseudobrasiliensis</name>
    <dbReference type="NCBI Taxonomy" id="45979"/>
    <lineage>
        <taxon>Bacteria</taxon>
        <taxon>Bacillati</taxon>
        <taxon>Actinomycetota</taxon>
        <taxon>Actinomycetes</taxon>
        <taxon>Mycobacteriales</taxon>
        <taxon>Nocardiaceae</taxon>
        <taxon>Nocardia</taxon>
    </lineage>
</organism>
<evidence type="ECO:0000256" key="3">
    <source>
        <dbReference type="ARBA" id="ARBA00022989"/>
    </source>
</evidence>
<proteinExistence type="predicted"/>
<name>A0A370HY99_9NOCA</name>
<comment type="caution">
    <text evidence="6">The sequence shown here is derived from an EMBL/GenBank/DDBJ whole genome shotgun (WGS) entry which is preliminary data.</text>
</comment>
<evidence type="ECO:0000256" key="5">
    <source>
        <dbReference type="SAM" id="Phobius"/>
    </source>
</evidence>
<dbReference type="GO" id="GO:0016020">
    <property type="term" value="C:membrane"/>
    <property type="evidence" value="ECO:0007669"/>
    <property type="project" value="UniProtKB-SubCell"/>
</dbReference>
<dbReference type="STRING" id="1210086.GCA_001613105_05971"/>
<feature type="transmembrane region" description="Helical" evidence="5">
    <location>
        <begin position="98"/>
        <end position="117"/>
    </location>
</feature>
<dbReference type="RefSeq" id="WP_211335939.1">
    <property type="nucleotide sequence ID" value="NZ_QQBC01000010.1"/>
</dbReference>
<dbReference type="AlphaFoldDB" id="A0A370HY99"/>
<feature type="transmembrane region" description="Helical" evidence="5">
    <location>
        <begin position="55"/>
        <end position="78"/>
    </location>
</feature>
<gene>
    <name evidence="6" type="ORF">DFR76_110165</name>
</gene>
<protein>
    <submittedName>
        <fullName evidence="6">DoxX-like protein</fullName>
    </submittedName>
</protein>
<keyword evidence="7" id="KW-1185">Reference proteome</keyword>
<dbReference type="Proteomes" id="UP000254869">
    <property type="component" value="Unassembled WGS sequence"/>
</dbReference>
<evidence type="ECO:0000313" key="6">
    <source>
        <dbReference type="EMBL" id="RDI63468.1"/>
    </source>
</evidence>
<dbReference type="InterPro" id="IPR032808">
    <property type="entry name" value="DoxX"/>
</dbReference>
<evidence type="ECO:0000313" key="7">
    <source>
        <dbReference type="Proteomes" id="UP000254869"/>
    </source>
</evidence>